<organism evidence="2 3">
    <name type="scientific">Kazachstania africana (strain ATCC 22294 / BCRC 22015 / CBS 2517 / CECT 1963 / NBRC 1671 / NRRL Y-8276)</name>
    <name type="common">Yeast</name>
    <name type="synonym">Kluyveromyces africanus</name>
    <dbReference type="NCBI Taxonomy" id="1071382"/>
    <lineage>
        <taxon>Eukaryota</taxon>
        <taxon>Fungi</taxon>
        <taxon>Dikarya</taxon>
        <taxon>Ascomycota</taxon>
        <taxon>Saccharomycotina</taxon>
        <taxon>Saccharomycetes</taxon>
        <taxon>Saccharomycetales</taxon>
        <taxon>Saccharomycetaceae</taxon>
        <taxon>Kazachstania</taxon>
    </lineage>
</organism>
<evidence type="ECO:0000256" key="1">
    <source>
        <dbReference type="ARBA" id="ARBA00007176"/>
    </source>
</evidence>
<dbReference type="KEGG" id="kaf:KAFR_0K01280"/>
<dbReference type="OrthoDB" id="937at2759"/>
<keyword evidence="3" id="KW-1185">Reference proteome</keyword>
<gene>
    <name evidence="2" type="primary">KAFR0K01280</name>
    <name evidence="2" type="ORF">KAFR_0K01280</name>
</gene>
<dbReference type="eggNOG" id="KOG4147">
    <property type="taxonomic scope" value="Eukaryota"/>
</dbReference>
<protein>
    <recommendedName>
        <fullName evidence="4">Altered inheritance rate of mitochondria protein 29</fullName>
    </recommendedName>
</protein>
<dbReference type="InParanoid" id="H2B1I2"/>
<dbReference type="AlphaFoldDB" id="H2B1I2"/>
<dbReference type="RefSeq" id="XP_003959617.1">
    <property type="nucleotide sequence ID" value="XM_003959568.1"/>
</dbReference>
<proteinExistence type="inferred from homology"/>
<name>H2B1I2_KAZAF</name>
<reference evidence="2 3" key="1">
    <citation type="journal article" date="2011" name="Proc. Natl. Acad. Sci. U.S.A.">
        <title>Evolutionary erosion of yeast sex chromosomes by mating-type switching accidents.</title>
        <authorList>
            <person name="Gordon J.L."/>
            <person name="Armisen D."/>
            <person name="Proux-Wera E."/>
            <person name="Oheigeartaigh S.S."/>
            <person name="Byrne K.P."/>
            <person name="Wolfe K.H."/>
        </authorList>
    </citation>
    <scope>NUCLEOTIDE SEQUENCE [LARGE SCALE GENOMIC DNA]</scope>
    <source>
        <strain evidence="3">ATCC 22294 / BCRC 22015 / CBS 2517 / CECT 1963 / NBRC 1671 / NRRL Y-8276</strain>
    </source>
</reference>
<dbReference type="PANTHER" id="PTHR18444:SF9">
    <property type="entry name" value="UPF0538 PROTEIN C2ORF76"/>
    <property type="match status" value="1"/>
</dbReference>
<evidence type="ECO:0000313" key="3">
    <source>
        <dbReference type="Proteomes" id="UP000005220"/>
    </source>
</evidence>
<dbReference type="GeneID" id="13886816"/>
<evidence type="ECO:0000313" key="2">
    <source>
        <dbReference type="EMBL" id="CCF60482.1"/>
    </source>
</evidence>
<dbReference type="InterPro" id="IPR018794">
    <property type="entry name" value="UPF0538"/>
</dbReference>
<accession>H2B1I2</accession>
<comment type="similarity">
    <text evidence="1">Belongs to the UPF0538 family.</text>
</comment>
<evidence type="ECO:0008006" key="4">
    <source>
        <dbReference type="Google" id="ProtNLM"/>
    </source>
</evidence>
<dbReference type="EMBL" id="HE650831">
    <property type="protein sequence ID" value="CCF60482.1"/>
    <property type="molecule type" value="Genomic_DNA"/>
</dbReference>
<dbReference type="PANTHER" id="PTHR18444">
    <property type="entry name" value="UPF0538 FAMILY MEMBER"/>
    <property type="match status" value="1"/>
</dbReference>
<dbReference type="Pfam" id="PF10209">
    <property type="entry name" value="DUF2340"/>
    <property type="match status" value="1"/>
</dbReference>
<dbReference type="FunCoup" id="H2B1I2">
    <property type="interactions" value="76"/>
</dbReference>
<dbReference type="HOGENOM" id="CLU_117792_0_0_1"/>
<sequence>MTSSLDFDVQEPLTSNATPLTSSTLTIRIIKSFPYRNVKSIVLSNYDLKEKTGHDLFNDVLKKINNEGAYRPYRNVNYDTMKIYTHAHGSKTVNLVINFTHDNPEDNWVLDTKDPNGKKLCQYDIENETEISLFNLEDYLEFKANPVEKWL</sequence>
<dbReference type="Proteomes" id="UP000005220">
    <property type="component" value="Chromosome 11"/>
</dbReference>